<feature type="region of interest" description="Disordered" evidence="1">
    <location>
        <begin position="230"/>
        <end position="383"/>
    </location>
</feature>
<feature type="compositionally biased region" description="Basic residues" evidence="1">
    <location>
        <begin position="285"/>
        <end position="296"/>
    </location>
</feature>
<feature type="compositionally biased region" description="Basic and acidic residues" evidence="1">
    <location>
        <begin position="165"/>
        <end position="204"/>
    </location>
</feature>
<accession>A0A4C1ZP35</accession>
<dbReference type="EMBL" id="BGZK01001928">
    <property type="protein sequence ID" value="GBP88387.1"/>
    <property type="molecule type" value="Genomic_DNA"/>
</dbReference>
<comment type="caution">
    <text evidence="2">The sequence shown here is derived from an EMBL/GenBank/DDBJ whole genome shotgun (WGS) entry which is preliminary data.</text>
</comment>
<organism evidence="2 3">
    <name type="scientific">Eumeta variegata</name>
    <name type="common">Bagworm moth</name>
    <name type="synonym">Eumeta japonica</name>
    <dbReference type="NCBI Taxonomy" id="151549"/>
    <lineage>
        <taxon>Eukaryota</taxon>
        <taxon>Metazoa</taxon>
        <taxon>Ecdysozoa</taxon>
        <taxon>Arthropoda</taxon>
        <taxon>Hexapoda</taxon>
        <taxon>Insecta</taxon>
        <taxon>Pterygota</taxon>
        <taxon>Neoptera</taxon>
        <taxon>Endopterygota</taxon>
        <taxon>Lepidoptera</taxon>
        <taxon>Glossata</taxon>
        <taxon>Ditrysia</taxon>
        <taxon>Tineoidea</taxon>
        <taxon>Psychidae</taxon>
        <taxon>Oiketicinae</taxon>
        <taxon>Eumeta</taxon>
    </lineage>
</organism>
<keyword evidence="3" id="KW-1185">Reference proteome</keyword>
<feature type="compositionally biased region" description="Basic and acidic residues" evidence="1">
    <location>
        <begin position="327"/>
        <end position="337"/>
    </location>
</feature>
<name>A0A4C1ZP35_EUMVA</name>
<proteinExistence type="predicted"/>
<feature type="region of interest" description="Disordered" evidence="1">
    <location>
        <begin position="457"/>
        <end position="496"/>
    </location>
</feature>
<feature type="compositionally biased region" description="Basic and acidic residues" evidence="1">
    <location>
        <begin position="474"/>
        <end position="486"/>
    </location>
</feature>
<dbReference type="AlphaFoldDB" id="A0A4C1ZP35"/>
<feature type="compositionally biased region" description="Acidic residues" evidence="1">
    <location>
        <begin position="235"/>
        <end position="255"/>
    </location>
</feature>
<feature type="region of interest" description="Disordered" evidence="1">
    <location>
        <begin position="143"/>
        <end position="215"/>
    </location>
</feature>
<sequence>MFSINFSSDYSKQKACKKRTVDTFEPALERNKIERFHDKQYTRPPSVISIVRLILNTASILQKAEEVKRKNFEQKETRSQPLNKGKSTTPAAESMRVRRPQVHASTPKPRSIESKKLLISGKTVEKRSLDRIPIITKENKEIKESKDNKESKENRDSKNNNNTNIKEEKELKEQKTKEQKVKNGIEKAHSEENARRPSRDDSVRRSSRPSKIRDYAKMIREGYDIVLLNLTQVSDNDDDDYESEDDDEEYGEEPEPEPRGRLRRTPAKPMAVSVKSADSTPASTPRKRGRPRKTDKKRPPSPEATKIKKVKQEPQDTDEEPQQQQMRKTEQKDKGENDSTATKQKVISDKIVTDDKSTPSTPTSGTPGEAKGSPMLLSPTGQTLKKIPVKALPPGIKPLPLPANARPVGQLCEMQIGEKVMKVQKIVMTKEKVEQLAKQGLIEVKAGTMVLKTGYKLAASGESPVKATPTTPDSNKESPVKRDKPTPTRCDLQEES</sequence>
<feature type="compositionally biased region" description="Basic and acidic residues" evidence="1">
    <location>
        <begin position="346"/>
        <end position="357"/>
    </location>
</feature>
<feature type="compositionally biased region" description="Low complexity" evidence="1">
    <location>
        <begin position="358"/>
        <end position="368"/>
    </location>
</feature>
<reference evidence="2 3" key="1">
    <citation type="journal article" date="2019" name="Commun. Biol.">
        <title>The bagworm genome reveals a unique fibroin gene that provides high tensile strength.</title>
        <authorList>
            <person name="Kono N."/>
            <person name="Nakamura H."/>
            <person name="Ohtoshi R."/>
            <person name="Tomita M."/>
            <person name="Numata K."/>
            <person name="Arakawa K."/>
        </authorList>
    </citation>
    <scope>NUCLEOTIDE SEQUENCE [LARGE SCALE GENOMIC DNA]</scope>
</reference>
<evidence type="ECO:0000313" key="3">
    <source>
        <dbReference type="Proteomes" id="UP000299102"/>
    </source>
</evidence>
<gene>
    <name evidence="2" type="ORF">EVAR_66859_1</name>
</gene>
<feature type="compositionally biased region" description="Basic and acidic residues" evidence="1">
    <location>
        <begin position="69"/>
        <end position="78"/>
    </location>
</feature>
<dbReference type="OrthoDB" id="6077919at2759"/>
<dbReference type="Proteomes" id="UP000299102">
    <property type="component" value="Unassembled WGS sequence"/>
</dbReference>
<feature type="region of interest" description="Disordered" evidence="1">
    <location>
        <begin position="69"/>
        <end position="119"/>
    </location>
</feature>
<evidence type="ECO:0000256" key="1">
    <source>
        <dbReference type="SAM" id="MobiDB-lite"/>
    </source>
</evidence>
<feature type="compositionally biased region" description="Polar residues" evidence="1">
    <location>
        <begin position="79"/>
        <end position="91"/>
    </location>
</feature>
<protein>
    <submittedName>
        <fullName evidence="2">Uncharacterized protein</fullName>
    </submittedName>
</protein>
<feature type="compositionally biased region" description="Basic and acidic residues" evidence="1">
    <location>
        <begin position="143"/>
        <end position="158"/>
    </location>
</feature>
<evidence type="ECO:0000313" key="2">
    <source>
        <dbReference type="EMBL" id="GBP88387.1"/>
    </source>
</evidence>